<feature type="compositionally biased region" description="Polar residues" evidence="1">
    <location>
        <begin position="132"/>
        <end position="145"/>
    </location>
</feature>
<protein>
    <submittedName>
        <fullName evidence="2">Uncharacterized protein</fullName>
    </submittedName>
</protein>
<dbReference type="HOGENOM" id="CLU_659057_0_0_1"/>
<evidence type="ECO:0000256" key="1">
    <source>
        <dbReference type="SAM" id="MobiDB-lite"/>
    </source>
</evidence>
<proteinExistence type="predicted"/>
<organism evidence="2 3">
    <name type="scientific">Penicillium italicum</name>
    <name type="common">Blue mold</name>
    <dbReference type="NCBI Taxonomy" id="40296"/>
    <lineage>
        <taxon>Eukaryota</taxon>
        <taxon>Fungi</taxon>
        <taxon>Dikarya</taxon>
        <taxon>Ascomycota</taxon>
        <taxon>Pezizomycotina</taxon>
        <taxon>Eurotiomycetes</taxon>
        <taxon>Eurotiomycetidae</taxon>
        <taxon>Eurotiales</taxon>
        <taxon>Aspergillaceae</taxon>
        <taxon>Penicillium</taxon>
    </lineage>
</organism>
<feature type="compositionally biased region" description="Low complexity" evidence="1">
    <location>
        <begin position="114"/>
        <end position="124"/>
    </location>
</feature>
<dbReference type="OMA" id="IHHFNWM"/>
<name>A0A0A2KED8_PENIT</name>
<comment type="caution">
    <text evidence="2">The sequence shown here is derived from an EMBL/GenBank/DDBJ whole genome shotgun (WGS) entry which is preliminary data.</text>
</comment>
<dbReference type="OrthoDB" id="5421702at2759"/>
<accession>A0A0A2KED8</accession>
<evidence type="ECO:0000313" key="3">
    <source>
        <dbReference type="Proteomes" id="UP000030104"/>
    </source>
</evidence>
<dbReference type="EMBL" id="JQGA01001514">
    <property type="protein sequence ID" value="KGO65271.1"/>
    <property type="molecule type" value="Genomic_DNA"/>
</dbReference>
<sequence>MPSPAKVCYIAPLNIASKRDRNLPESSSIQSAPVEDLLRRCDFDWAEDVEDAVYETNLPVAAIPKLLQHRARNTNWYDESFPTPNCVPTPRFQPSFSTLYEEVWDELRSWAHGTSDITSSSSEETQSELRDTTSATSSYEGSLSNDEFHRGQFTPSTECEVYSVAQKSIDTIFADRQAWMEVDEDIHHFNWMGSRIYTHSSTSPSESLAIILAKPKNPQGSATWRILSLLNQAGDYIDPVIVFLAGTDKNLFELRGSELVRASTGRVSKFYTPHGTWKEDPNDFTEGTTTDFGNVRTYEAPDLAIGNGFVESSAIRSVSQWAESRNEACDAFWGQLPRRKTWERKASPLRQCQSILPEIPPQESQQETTKRAKRPPRKITTCVVGAPPEEYFSFPTPVFGRRSGIKQAFAKAQQVLTSMFTSLRGKLT</sequence>
<dbReference type="AlphaFoldDB" id="A0A0A2KED8"/>
<dbReference type="Proteomes" id="UP000030104">
    <property type="component" value="Unassembled WGS sequence"/>
</dbReference>
<evidence type="ECO:0000313" key="2">
    <source>
        <dbReference type="EMBL" id="KGO65271.1"/>
    </source>
</evidence>
<gene>
    <name evidence="2" type="ORF">PITC_072640</name>
</gene>
<reference evidence="2 3" key="1">
    <citation type="journal article" date="2015" name="Mol. Plant Microbe Interact.">
        <title>Genome, transcriptome, and functional analyses of Penicillium expansum provide new insights into secondary metabolism and pathogenicity.</title>
        <authorList>
            <person name="Ballester A.R."/>
            <person name="Marcet-Houben M."/>
            <person name="Levin E."/>
            <person name="Sela N."/>
            <person name="Selma-Lazaro C."/>
            <person name="Carmona L."/>
            <person name="Wisniewski M."/>
            <person name="Droby S."/>
            <person name="Gonzalez-Candelas L."/>
            <person name="Gabaldon T."/>
        </authorList>
    </citation>
    <scope>NUCLEOTIDE SEQUENCE [LARGE SCALE GENOMIC DNA]</scope>
    <source>
        <strain evidence="2 3">PHI-1</strain>
    </source>
</reference>
<keyword evidence="3" id="KW-1185">Reference proteome</keyword>
<dbReference type="PhylomeDB" id="A0A0A2KED8"/>
<feature type="region of interest" description="Disordered" evidence="1">
    <location>
        <begin position="114"/>
        <end position="151"/>
    </location>
</feature>